<keyword evidence="3" id="KW-0472">Membrane</keyword>
<dbReference type="PANTHER" id="PTHR21136">
    <property type="entry name" value="SNARE PROTEINS"/>
    <property type="match status" value="1"/>
</dbReference>
<dbReference type="InterPro" id="IPR051097">
    <property type="entry name" value="Synaptobrevin-like_transport"/>
</dbReference>
<dbReference type="OMA" id="PKYGSKA"/>
<dbReference type="PROSITE" id="PS50892">
    <property type="entry name" value="V_SNARE"/>
    <property type="match status" value="1"/>
</dbReference>
<dbReference type="VEuPathDB" id="CryptoDB:Vbra_18559"/>
<keyword evidence="1" id="KW-0813">Transport</keyword>
<dbReference type="STRING" id="1169540.A0A0G4GS22"/>
<dbReference type="PhylomeDB" id="A0A0G4GS22"/>
<reference evidence="5 6" key="1">
    <citation type="submission" date="2014-11" db="EMBL/GenBank/DDBJ databases">
        <authorList>
            <person name="Zhu J."/>
            <person name="Qi W."/>
            <person name="Song R."/>
        </authorList>
    </citation>
    <scope>NUCLEOTIDE SEQUENCE [LARGE SCALE GENOMIC DNA]</scope>
</reference>
<organism evidence="5 6">
    <name type="scientific">Vitrella brassicaformis (strain CCMP3155)</name>
    <dbReference type="NCBI Taxonomy" id="1169540"/>
    <lineage>
        <taxon>Eukaryota</taxon>
        <taxon>Sar</taxon>
        <taxon>Alveolata</taxon>
        <taxon>Colpodellida</taxon>
        <taxon>Vitrellaceae</taxon>
        <taxon>Vitrella</taxon>
    </lineage>
</organism>
<dbReference type="SUPFAM" id="SSF58038">
    <property type="entry name" value="SNARE fusion complex"/>
    <property type="match status" value="1"/>
</dbReference>
<evidence type="ECO:0000313" key="6">
    <source>
        <dbReference type="Proteomes" id="UP000041254"/>
    </source>
</evidence>
<proteinExistence type="predicted"/>
<gene>
    <name evidence="5" type="ORF">Vbra_18559</name>
</gene>
<dbReference type="Gene3D" id="1.20.5.110">
    <property type="match status" value="1"/>
</dbReference>
<dbReference type="GO" id="GO:0016192">
    <property type="term" value="P:vesicle-mediated transport"/>
    <property type="evidence" value="ECO:0007669"/>
    <property type="project" value="InterPro"/>
</dbReference>
<evidence type="ECO:0000256" key="2">
    <source>
        <dbReference type="PROSITE-ProRule" id="PRU00290"/>
    </source>
</evidence>
<dbReference type="Proteomes" id="UP000041254">
    <property type="component" value="Unassembled WGS sequence"/>
</dbReference>
<protein>
    <recommendedName>
        <fullName evidence="4">V-SNARE coiled-coil homology domain-containing protein</fullName>
    </recommendedName>
</protein>
<dbReference type="PRINTS" id="PR00219">
    <property type="entry name" value="SYNAPTOBREVN"/>
</dbReference>
<dbReference type="Pfam" id="PF00957">
    <property type="entry name" value="Synaptobrevin"/>
    <property type="match status" value="1"/>
</dbReference>
<dbReference type="AlphaFoldDB" id="A0A0G4GS22"/>
<keyword evidence="2" id="KW-0175">Coiled coil</keyword>
<dbReference type="PANTHER" id="PTHR21136:SF168">
    <property type="entry name" value="VESICLE-ASSOCIATED MEMBRANE PROTEIN 9"/>
    <property type="match status" value="1"/>
</dbReference>
<feature type="transmembrane region" description="Helical" evidence="3">
    <location>
        <begin position="194"/>
        <end position="215"/>
    </location>
</feature>
<dbReference type="InterPro" id="IPR042855">
    <property type="entry name" value="V_SNARE_CC"/>
</dbReference>
<keyword evidence="3" id="KW-0812">Transmembrane</keyword>
<evidence type="ECO:0000256" key="3">
    <source>
        <dbReference type="SAM" id="Phobius"/>
    </source>
</evidence>
<accession>A0A0G4GS22</accession>
<evidence type="ECO:0000313" key="5">
    <source>
        <dbReference type="EMBL" id="CEM33425.1"/>
    </source>
</evidence>
<keyword evidence="1" id="KW-0653">Protein transport</keyword>
<sequence length="218" mass="24877">MRDQVILASSYDKMGNNEKNDLDRAFQGHLSESLSRMAPGGRDKRFFGEGCLYLLADRELTCLYCVGTRTASYPERHAFACLTDLQQAVGGLSEDAQKLSMLDANALTKPLRKPLKELMDTYDRPAKFDKTAEVREKVDNVKDIMQENVKKILESHANIESLEQKTDNLRTSAQQFQRNAVDLRRMMWWRNIKVKIILALVILAIALYILLPIIMHAS</sequence>
<evidence type="ECO:0000256" key="1">
    <source>
        <dbReference type="ARBA" id="ARBA00022927"/>
    </source>
</evidence>
<dbReference type="InterPro" id="IPR001388">
    <property type="entry name" value="Synaptobrevin-like"/>
</dbReference>
<dbReference type="OrthoDB" id="190375at2759"/>
<dbReference type="InParanoid" id="A0A0G4GS22"/>
<dbReference type="CDD" id="cd15843">
    <property type="entry name" value="R-SNARE"/>
    <property type="match status" value="1"/>
</dbReference>
<name>A0A0G4GS22_VITBC</name>
<keyword evidence="3" id="KW-1133">Transmembrane helix</keyword>
<dbReference type="GO" id="GO:0016020">
    <property type="term" value="C:membrane"/>
    <property type="evidence" value="ECO:0007669"/>
    <property type="project" value="InterPro"/>
</dbReference>
<feature type="domain" description="V-SNARE coiled-coil homology" evidence="4">
    <location>
        <begin position="130"/>
        <end position="190"/>
    </location>
</feature>
<dbReference type="GO" id="GO:0015031">
    <property type="term" value="P:protein transport"/>
    <property type="evidence" value="ECO:0007669"/>
    <property type="project" value="UniProtKB-KW"/>
</dbReference>
<evidence type="ECO:0000259" key="4">
    <source>
        <dbReference type="PROSITE" id="PS50892"/>
    </source>
</evidence>
<dbReference type="EMBL" id="CDMY01000781">
    <property type="protein sequence ID" value="CEM33425.1"/>
    <property type="molecule type" value="Genomic_DNA"/>
</dbReference>
<keyword evidence="6" id="KW-1185">Reference proteome</keyword>